<dbReference type="Proteomes" id="UP000735302">
    <property type="component" value="Unassembled WGS sequence"/>
</dbReference>
<evidence type="ECO:0000256" key="1">
    <source>
        <dbReference type="ARBA" id="ARBA00007357"/>
    </source>
</evidence>
<protein>
    <submittedName>
        <fullName evidence="3">Endothelin-converting enzyme 1</fullName>
    </submittedName>
</protein>
<sequence>MNGFSTQAENVADNGGLKASYRAYKKLVKKKGTSKLLPGLNLTQDQLFFLGYAQSWCSKLTKERAVLQVDSRPHSPGRFRF</sequence>
<keyword evidence="4" id="KW-1185">Reference proteome</keyword>
<dbReference type="PANTHER" id="PTHR11733:SF167">
    <property type="entry name" value="FI17812P1-RELATED"/>
    <property type="match status" value="1"/>
</dbReference>
<dbReference type="Pfam" id="PF01431">
    <property type="entry name" value="Peptidase_M13"/>
    <property type="match status" value="1"/>
</dbReference>
<gene>
    <name evidence="3" type="ORF">PoB_003302100</name>
</gene>
<evidence type="ECO:0000313" key="4">
    <source>
        <dbReference type="Proteomes" id="UP000735302"/>
    </source>
</evidence>
<evidence type="ECO:0000259" key="2">
    <source>
        <dbReference type="Pfam" id="PF01431"/>
    </source>
</evidence>
<comment type="caution">
    <text evidence="3">The sequence shown here is derived from an EMBL/GenBank/DDBJ whole genome shotgun (WGS) entry which is preliminary data.</text>
</comment>
<proteinExistence type="inferred from homology"/>
<comment type="similarity">
    <text evidence="1">Belongs to the peptidase M13 family.</text>
</comment>
<dbReference type="InterPro" id="IPR000718">
    <property type="entry name" value="Peptidase_M13"/>
</dbReference>
<dbReference type="GO" id="GO:0004222">
    <property type="term" value="F:metalloendopeptidase activity"/>
    <property type="evidence" value="ECO:0007669"/>
    <property type="project" value="InterPro"/>
</dbReference>
<reference evidence="3 4" key="1">
    <citation type="journal article" date="2021" name="Elife">
        <title>Chloroplast acquisition without the gene transfer in kleptoplastic sea slugs, Plakobranchus ocellatus.</title>
        <authorList>
            <person name="Maeda T."/>
            <person name="Takahashi S."/>
            <person name="Yoshida T."/>
            <person name="Shimamura S."/>
            <person name="Takaki Y."/>
            <person name="Nagai Y."/>
            <person name="Toyoda A."/>
            <person name="Suzuki Y."/>
            <person name="Arimoto A."/>
            <person name="Ishii H."/>
            <person name="Satoh N."/>
            <person name="Nishiyama T."/>
            <person name="Hasebe M."/>
            <person name="Maruyama T."/>
            <person name="Minagawa J."/>
            <person name="Obokata J."/>
            <person name="Shigenobu S."/>
        </authorList>
    </citation>
    <scope>NUCLEOTIDE SEQUENCE [LARGE SCALE GENOMIC DNA]</scope>
</reference>
<accession>A0AAV4ADX2</accession>
<dbReference type="AlphaFoldDB" id="A0AAV4ADX2"/>
<dbReference type="PROSITE" id="PS51885">
    <property type="entry name" value="NEPRILYSIN"/>
    <property type="match status" value="1"/>
</dbReference>
<dbReference type="GO" id="GO:0005886">
    <property type="term" value="C:plasma membrane"/>
    <property type="evidence" value="ECO:0007669"/>
    <property type="project" value="TreeGrafter"/>
</dbReference>
<dbReference type="Gene3D" id="3.40.390.10">
    <property type="entry name" value="Collagenase (Catalytic Domain)"/>
    <property type="match status" value="1"/>
</dbReference>
<dbReference type="PANTHER" id="PTHR11733">
    <property type="entry name" value="ZINC METALLOPROTEASE FAMILY M13 NEPRILYSIN-RELATED"/>
    <property type="match status" value="1"/>
</dbReference>
<dbReference type="SUPFAM" id="SSF55486">
    <property type="entry name" value="Metalloproteases ('zincins'), catalytic domain"/>
    <property type="match status" value="1"/>
</dbReference>
<dbReference type="InterPro" id="IPR024079">
    <property type="entry name" value="MetalloPept_cat_dom_sf"/>
</dbReference>
<dbReference type="InterPro" id="IPR018497">
    <property type="entry name" value="Peptidase_M13_C"/>
</dbReference>
<feature type="domain" description="Peptidase M13 C-terminal" evidence="2">
    <location>
        <begin position="1"/>
        <end position="80"/>
    </location>
</feature>
<evidence type="ECO:0000313" key="3">
    <source>
        <dbReference type="EMBL" id="GFO06516.1"/>
    </source>
</evidence>
<name>A0AAV4ADX2_9GAST</name>
<dbReference type="GO" id="GO:0016485">
    <property type="term" value="P:protein processing"/>
    <property type="evidence" value="ECO:0007669"/>
    <property type="project" value="TreeGrafter"/>
</dbReference>
<organism evidence="3 4">
    <name type="scientific">Plakobranchus ocellatus</name>
    <dbReference type="NCBI Taxonomy" id="259542"/>
    <lineage>
        <taxon>Eukaryota</taxon>
        <taxon>Metazoa</taxon>
        <taxon>Spiralia</taxon>
        <taxon>Lophotrochozoa</taxon>
        <taxon>Mollusca</taxon>
        <taxon>Gastropoda</taxon>
        <taxon>Heterobranchia</taxon>
        <taxon>Euthyneura</taxon>
        <taxon>Panpulmonata</taxon>
        <taxon>Sacoglossa</taxon>
        <taxon>Placobranchoidea</taxon>
        <taxon>Plakobranchidae</taxon>
        <taxon>Plakobranchus</taxon>
    </lineage>
</organism>
<dbReference type="EMBL" id="BLXT01003776">
    <property type="protein sequence ID" value="GFO06516.1"/>
    <property type="molecule type" value="Genomic_DNA"/>
</dbReference>